<accession>A0ABP9USK9</accession>
<dbReference type="GO" id="GO:0008233">
    <property type="term" value="F:peptidase activity"/>
    <property type="evidence" value="ECO:0007669"/>
    <property type="project" value="UniProtKB-KW"/>
</dbReference>
<proteinExistence type="predicted"/>
<keyword evidence="5" id="KW-1185">Reference proteome</keyword>
<reference evidence="4 5" key="1">
    <citation type="submission" date="2024-02" db="EMBL/GenBank/DDBJ databases">
        <title>Haloferula sargassicola NBRC 104335.</title>
        <authorList>
            <person name="Ichikawa N."/>
            <person name="Katano-Makiyama Y."/>
            <person name="Hidaka K."/>
        </authorList>
    </citation>
    <scope>NUCLEOTIDE SEQUENCE [LARGE SCALE GENOMIC DNA]</scope>
    <source>
        <strain evidence="4 5">NBRC 104335</strain>
    </source>
</reference>
<dbReference type="Pfam" id="PF13181">
    <property type="entry name" value="TPR_8"/>
    <property type="match status" value="1"/>
</dbReference>
<gene>
    <name evidence="4" type="primary">bepA_3</name>
    <name evidence="4" type="ORF">Hsar01_03588</name>
</gene>
<dbReference type="PANTHER" id="PTHR45586">
    <property type="entry name" value="TPR REPEAT-CONTAINING PROTEIN PA4667"/>
    <property type="match status" value="1"/>
</dbReference>
<evidence type="ECO:0000256" key="2">
    <source>
        <dbReference type="ARBA" id="ARBA00022803"/>
    </source>
</evidence>
<name>A0ABP9USK9_9BACT</name>
<dbReference type="GO" id="GO:0006508">
    <property type="term" value="P:proteolysis"/>
    <property type="evidence" value="ECO:0007669"/>
    <property type="project" value="UniProtKB-KW"/>
</dbReference>
<dbReference type="PROSITE" id="PS50005">
    <property type="entry name" value="TPR"/>
    <property type="match status" value="1"/>
</dbReference>
<feature type="repeat" description="TPR" evidence="3">
    <location>
        <begin position="145"/>
        <end position="178"/>
    </location>
</feature>
<keyword evidence="2 3" id="KW-0802">TPR repeat</keyword>
<dbReference type="InterPro" id="IPR051012">
    <property type="entry name" value="CellSynth/LPSAsmb/PSIAsmb"/>
</dbReference>
<organism evidence="4 5">
    <name type="scientific">Haloferula sargassicola</name>
    <dbReference type="NCBI Taxonomy" id="490096"/>
    <lineage>
        <taxon>Bacteria</taxon>
        <taxon>Pseudomonadati</taxon>
        <taxon>Verrucomicrobiota</taxon>
        <taxon>Verrucomicrobiia</taxon>
        <taxon>Verrucomicrobiales</taxon>
        <taxon>Verrucomicrobiaceae</taxon>
        <taxon>Haloferula</taxon>
    </lineage>
</organism>
<dbReference type="PANTHER" id="PTHR45586:SF1">
    <property type="entry name" value="LIPOPOLYSACCHARIDE ASSEMBLY PROTEIN B"/>
    <property type="match status" value="1"/>
</dbReference>
<evidence type="ECO:0000256" key="3">
    <source>
        <dbReference type="PROSITE-ProRule" id="PRU00339"/>
    </source>
</evidence>
<dbReference type="InterPro" id="IPR011990">
    <property type="entry name" value="TPR-like_helical_dom_sf"/>
</dbReference>
<evidence type="ECO:0000313" key="5">
    <source>
        <dbReference type="Proteomes" id="UP001476282"/>
    </source>
</evidence>
<keyword evidence="1" id="KW-0677">Repeat</keyword>
<dbReference type="Proteomes" id="UP001476282">
    <property type="component" value="Unassembled WGS sequence"/>
</dbReference>
<dbReference type="SUPFAM" id="SSF48452">
    <property type="entry name" value="TPR-like"/>
    <property type="match status" value="2"/>
</dbReference>
<dbReference type="EMBL" id="BAABRI010000024">
    <property type="protein sequence ID" value="GAA5484344.1"/>
    <property type="molecule type" value="Genomic_DNA"/>
</dbReference>
<dbReference type="RefSeq" id="WP_353568440.1">
    <property type="nucleotide sequence ID" value="NZ_BAABRI010000024.1"/>
</dbReference>
<keyword evidence="4" id="KW-0645">Protease</keyword>
<evidence type="ECO:0000313" key="4">
    <source>
        <dbReference type="EMBL" id="GAA5484344.1"/>
    </source>
</evidence>
<protein>
    <submittedName>
        <fullName evidence="4">Beta-barrel assembly-enhancing protease</fullName>
    </submittedName>
</protein>
<sequence length="465" mass="52202">MSEITVEQLDPSVKSLYDKAQAAVQKSNPGYAVKLLLSVVKDAPGFLEGRQLLRKCEAAATGGAKKKSGGLFGMKTGGGLGTMKISSAVKKDPLAALPLIESELESDPYNPEVNEVLYNAFVSLDWIDSAAFALETVRRGHPEQTKLMHKLADFYLAHGRSMNAAEVYRDIIKHDPTDSVAIKGEKDSTARASMEKQKWGENTDMKDLMRNKGEFEEMEKKSRTGLTREQLEERRDDLATKYAEDQNNLAVVKELASVYERLESWTEARDFYEWAFSLSNGDVALRTKADAMSDKAKELEMAELERRAQENPDDPEVKAMLEERRQTRIQEAVADATRRMEQNPTDPVLRYELGKALYDAGDYSGAIPQLQQAKRNPHIQSKVLLLLGRTFKAKGMLDMGVKQLESALEDLISMDNVKKEVLYEKGLLHEEMDDKEAAIACFKEIYEVDYGYRDVAQRVESSYGG</sequence>
<dbReference type="InterPro" id="IPR019734">
    <property type="entry name" value="TPR_rpt"/>
</dbReference>
<keyword evidence="4" id="KW-0378">Hydrolase</keyword>
<dbReference type="SMART" id="SM00028">
    <property type="entry name" value="TPR"/>
    <property type="match status" value="4"/>
</dbReference>
<dbReference type="Gene3D" id="1.25.40.10">
    <property type="entry name" value="Tetratricopeptide repeat domain"/>
    <property type="match status" value="2"/>
</dbReference>
<evidence type="ECO:0000256" key="1">
    <source>
        <dbReference type="ARBA" id="ARBA00022737"/>
    </source>
</evidence>
<dbReference type="Pfam" id="PF13432">
    <property type="entry name" value="TPR_16"/>
    <property type="match status" value="1"/>
</dbReference>
<comment type="caution">
    <text evidence="4">The sequence shown here is derived from an EMBL/GenBank/DDBJ whole genome shotgun (WGS) entry which is preliminary data.</text>
</comment>